<feature type="compositionally biased region" description="Basic and acidic residues" evidence="1">
    <location>
        <begin position="17"/>
        <end position="28"/>
    </location>
</feature>
<evidence type="ECO:0000313" key="2">
    <source>
        <dbReference type="EMBL" id="KAL3658277.1"/>
    </source>
</evidence>
<dbReference type="EMBL" id="JBIMZQ010000055">
    <property type="protein sequence ID" value="KAL3658277.1"/>
    <property type="molecule type" value="Genomic_DNA"/>
</dbReference>
<reference evidence="2 3" key="1">
    <citation type="submission" date="2024-09" db="EMBL/GenBank/DDBJ databases">
        <title>Genome sequencing and assembly of Phytophthora oleae, isolate VK10A, causative agent of rot of olive drupes.</title>
        <authorList>
            <person name="Conti Taguali S."/>
            <person name="Riolo M."/>
            <person name="La Spada F."/>
            <person name="Cacciola S.O."/>
            <person name="Dionisio G."/>
        </authorList>
    </citation>
    <scope>NUCLEOTIDE SEQUENCE [LARGE SCALE GENOMIC DNA]</scope>
    <source>
        <strain evidence="2 3">VK10A</strain>
    </source>
</reference>
<dbReference type="AlphaFoldDB" id="A0ABD3EUV5"/>
<feature type="region of interest" description="Disordered" evidence="1">
    <location>
        <begin position="150"/>
        <end position="172"/>
    </location>
</feature>
<comment type="caution">
    <text evidence="2">The sequence shown here is derived from an EMBL/GenBank/DDBJ whole genome shotgun (WGS) entry which is preliminary data.</text>
</comment>
<accession>A0ABD3EUV5</accession>
<evidence type="ECO:0000256" key="1">
    <source>
        <dbReference type="SAM" id="MobiDB-lite"/>
    </source>
</evidence>
<sequence>MCGTQAGLDCARQRMSSADDHCDNDPSKAKVPGHGAPRAGIQRRTSRRKPQKLRESHSGTDTGVSAGKTPDVETLNVLTRTGTGLQYQKMRLENPPTCASALTALPVMSWKRFAWDLYDGRIEQICILSDVERVERGADELKQLVVDGITEGDDPSVRRPRSNASRSRVGAR</sequence>
<keyword evidence="3" id="KW-1185">Reference proteome</keyword>
<evidence type="ECO:0000313" key="3">
    <source>
        <dbReference type="Proteomes" id="UP001632037"/>
    </source>
</evidence>
<name>A0ABD3EUV5_9STRA</name>
<proteinExistence type="predicted"/>
<gene>
    <name evidence="2" type="ORF">V7S43_016666</name>
</gene>
<feature type="region of interest" description="Disordered" evidence="1">
    <location>
        <begin position="1"/>
        <end position="73"/>
    </location>
</feature>
<protein>
    <submittedName>
        <fullName evidence="2">Uncharacterized protein</fullName>
    </submittedName>
</protein>
<dbReference type="Proteomes" id="UP001632037">
    <property type="component" value="Unassembled WGS sequence"/>
</dbReference>
<organism evidence="2 3">
    <name type="scientific">Phytophthora oleae</name>
    <dbReference type="NCBI Taxonomy" id="2107226"/>
    <lineage>
        <taxon>Eukaryota</taxon>
        <taxon>Sar</taxon>
        <taxon>Stramenopiles</taxon>
        <taxon>Oomycota</taxon>
        <taxon>Peronosporomycetes</taxon>
        <taxon>Peronosporales</taxon>
        <taxon>Peronosporaceae</taxon>
        <taxon>Phytophthora</taxon>
    </lineage>
</organism>